<evidence type="ECO:0000313" key="2">
    <source>
        <dbReference type="EMBL" id="UNP31369.1"/>
    </source>
</evidence>
<protein>
    <submittedName>
        <fullName evidence="2">Uncharacterized protein</fullName>
    </submittedName>
</protein>
<dbReference type="RefSeq" id="WP_148648807.1">
    <property type="nucleotide sequence ID" value="NZ_CP011131.1"/>
</dbReference>
<evidence type="ECO:0000313" key="3">
    <source>
        <dbReference type="Proteomes" id="UP000829194"/>
    </source>
</evidence>
<proteinExistence type="predicted"/>
<sequence length="264" mass="29515">MLNPIDASMPVTAYRQRPIPEEPPTAAEATDKAIAKYELDVKNGASPSDLADDRVAIEKAVEVEVQLQILQLPGREKTQREPTVAQLVDQFGKAIMDRHADDPAATRELVQGAIDDYKTTATQWAPEDRGKVDAYIKGAMDRHPGNIQAAFEELRDLRWTPGHFYDTNLAIGADYLRARWETEKSNNIVGGIMVDVYLDKKQNNQIPQNGPGPVSPYSELQKEYMHKGVEDQWNTLNWFEKSFLSDNSVTISGLARAAFENDVS</sequence>
<accession>A0ABY3XIB2</accession>
<dbReference type="EMBL" id="CP093547">
    <property type="protein sequence ID" value="UNP31369.1"/>
    <property type="molecule type" value="Genomic_DNA"/>
</dbReference>
<dbReference type="Proteomes" id="UP000829194">
    <property type="component" value="Chromosome"/>
</dbReference>
<organism evidence="2 3">
    <name type="scientific">Lysobacter gummosus</name>
    <dbReference type="NCBI Taxonomy" id="262324"/>
    <lineage>
        <taxon>Bacteria</taxon>
        <taxon>Pseudomonadati</taxon>
        <taxon>Pseudomonadota</taxon>
        <taxon>Gammaproteobacteria</taxon>
        <taxon>Lysobacterales</taxon>
        <taxon>Lysobacteraceae</taxon>
        <taxon>Lysobacter</taxon>
    </lineage>
</organism>
<gene>
    <name evidence="2" type="ORF">MOV92_09080</name>
</gene>
<name>A0ABY3XIB2_9GAMM</name>
<keyword evidence="3" id="KW-1185">Reference proteome</keyword>
<evidence type="ECO:0000256" key="1">
    <source>
        <dbReference type="SAM" id="MobiDB-lite"/>
    </source>
</evidence>
<feature type="region of interest" description="Disordered" evidence="1">
    <location>
        <begin position="1"/>
        <end position="27"/>
    </location>
</feature>
<reference evidence="2 3" key="1">
    <citation type="submission" date="2022-03" db="EMBL/GenBank/DDBJ databases">
        <title>Complete genome sequence of Lysobacter capsici VKM B-2533 and Lysobacter gummosus 10.1.1, promising sources of lytic agents.</title>
        <authorList>
            <person name="Tarlachkov S.V."/>
            <person name="Kudryakova I.V."/>
            <person name="Afoshin A.S."/>
            <person name="Leontyevskaya E.A."/>
            <person name="Leontyevskaya N.V."/>
        </authorList>
    </citation>
    <scope>NUCLEOTIDE SEQUENCE [LARGE SCALE GENOMIC DNA]</scope>
    <source>
        <strain evidence="2 3">10.1.1</strain>
    </source>
</reference>